<name>A0A6I8UKR5_DROPS</name>
<dbReference type="InParanoid" id="A0A6I8UKR5"/>
<keyword evidence="1" id="KW-1133">Transmembrane helix</keyword>
<evidence type="ECO:0008006" key="4">
    <source>
        <dbReference type="Google" id="ProtNLM"/>
    </source>
</evidence>
<feature type="transmembrane region" description="Helical" evidence="1">
    <location>
        <begin position="60"/>
        <end position="78"/>
    </location>
</feature>
<organism evidence="2 3">
    <name type="scientific">Drosophila pseudoobscura pseudoobscura</name>
    <name type="common">Fruit fly</name>
    <dbReference type="NCBI Taxonomy" id="46245"/>
    <lineage>
        <taxon>Eukaryota</taxon>
        <taxon>Metazoa</taxon>
        <taxon>Ecdysozoa</taxon>
        <taxon>Arthropoda</taxon>
        <taxon>Hexapoda</taxon>
        <taxon>Insecta</taxon>
        <taxon>Pterygota</taxon>
        <taxon>Neoptera</taxon>
        <taxon>Endopterygota</taxon>
        <taxon>Diptera</taxon>
        <taxon>Brachycera</taxon>
        <taxon>Muscomorpha</taxon>
        <taxon>Ephydroidea</taxon>
        <taxon>Drosophilidae</taxon>
        <taxon>Drosophila</taxon>
        <taxon>Sophophora</taxon>
    </lineage>
</organism>
<dbReference type="AlphaFoldDB" id="A0A6I8UKR5"/>
<evidence type="ECO:0000313" key="2">
    <source>
        <dbReference type="Proteomes" id="UP000001819"/>
    </source>
</evidence>
<dbReference type="ExpressionAtlas" id="A0A6I8UKR5">
    <property type="expression patterns" value="baseline"/>
</dbReference>
<dbReference type="RefSeq" id="XP_001356939.3">
    <property type="nucleotide sequence ID" value="XM_001356903.4"/>
</dbReference>
<protein>
    <recommendedName>
        <fullName evidence="4">LITAF domain-containing protein</fullName>
    </recommendedName>
</protein>
<accession>A0A6I8UKR5</accession>
<reference evidence="3" key="1">
    <citation type="submission" date="2025-08" db="UniProtKB">
        <authorList>
            <consortium name="RefSeq"/>
        </authorList>
    </citation>
    <scope>IDENTIFICATION</scope>
    <source>
        <strain evidence="3">MV-25-SWS-2005</strain>
        <tissue evidence="3">Whole body</tissue>
    </source>
</reference>
<sequence length="108" mass="12223">MTEVQKLKDDLSLIYTKNEMKRVTDILDIVNKIPCCHCGHKIRLALISPVVHKMFNKRNVLIALGAVLGVIPILTAYLTRRYNHNQSHGSSACVSSFFYTLTDCEVVF</sequence>
<keyword evidence="1" id="KW-0812">Transmembrane</keyword>
<dbReference type="KEGG" id="dpo:4817524"/>
<evidence type="ECO:0000256" key="1">
    <source>
        <dbReference type="SAM" id="Phobius"/>
    </source>
</evidence>
<dbReference type="Proteomes" id="UP000001819">
    <property type="component" value="Chromosome 4"/>
</dbReference>
<gene>
    <name evidence="3" type="primary">LOC4817524</name>
</gene>
<proteinExistence type="predicted"/>
<keyword evidence="1" id="KW-0472">Membrane</keyword>
<evidence type="ECO:0000313" key="3">
    <source>
        <dbReference type="RefSeq" id="XP_001356939.3"/>
    </source>
</evidence>
<keyword evidence="2" id="KW-1185">Reference proteome</keyword>